<accession>A0ABV2LSP8</accession>
<evidence type="ECO:0000256" key="2">
    <source>
        <dbReference type="ARBA" id="ARBA00022723"/>
    </source>
</evidence>
<dbReference type="PANTHER" id="PTHR11644:SF2">
    <property type="entry name" value="CYTIDINE DEAMINASE"/>
    <property type="match status" value="1"/>
</dbReference>
<dbReference type="PROSITE" id="PS00903">
    <property type="entry name" value="CYT_DCMP_DEAMINASES_1"/>
    <property type="match status" value="1"/>
</dbReference>
<gene>
    <name evidence="6" type="ORF">ABID46_001183</name>
</gene>
<dbReference type="SUPFAM" id="SSF53927">
    <property type="entry name" value="Cytidine deaminase-like"/>
    <property type="match status" value="1"/>
</dbReference>
<dbReference type="NCBIfam" id="NF004064">
    <property type="entry name" value="PRK05578.1"/>
    <property type="match status" value="1"/>
</dbReference>
<evidence type="ECO:0000313" key="7">
    <source>
        <dbReference type="Proteomes" id="UP001549146"/>
    </source>
</evidence>
<dbReference type="PROSITE" id="PS51747">
    <property type="entry name" value="CYT_DCMP_DEAMINASES_2"/>
    <property type="match status" value="1"/>
</dbReference>
<keyword evidence="3 6" id="KW-0378">Hydrolase</keyword>
<dbReference type="InterPro" id="IPR016193">
    <property type="entry name" value="Cytidine_deaminase-like"/>
</dbReference>
<protein>
    <submittedName>
        <fullName evidence="6">Cytidine deaminase</fullName>
        <ecNumber evidence="6">3.5.4.5</ecNumber>
    </submittedName>
</protein>
<comment type="caution">
    <text evidence="6">The sequence shown here is derived from an EMBL/GenBank/DDBJ whole genome shotgun (WGS) entry which is preliminary data.</text>
</comment>
<dbReference type="Gene3D" id="3.40.140.10">
    <property type="entry name" value="Cytidine Deaminase, domain 2"/>
    <property type="match status" value="1"/>
</dbReference>
<dbReference type="InterPro" id="IPR050202">
    <property type="entry name" value="Cyt/Deoxycyt_deaminase"/>
</dbReference>
<keyword evidence="2" id="KW-0479">Metal-binding</keyword>
<organism evidence="6 7">
    <name type="scientific">Moheibacter stercoris</name>
    <dbReference type="NCBI Taxonomy" id="1628251"/>
    <lineage>
        <taxon>Bacteria</taxon>
        <taxon>Pseudomonadati</taxon>
        <taxon>Bacteroidota</taxon>
        <taxon>Flavobacteriia</taxon>
        <taxon>Flavobacteriales</taxon>
        <taxon>Weeksellaceae</taxon>
        <taxon>Moheibacter</taxon>
    </lineage>
</organism>
<name>A0ABV2LSP8_9FLAO</name>
<evidence type="ECO:0000256" key="3">
    <source>
        <dbReference type="ARBA" id="ARBA00022801"/>
    </source>
</evidence>
<reference evidence="6 7" key="1">
    <citation type="submission" date="2024-06" db="EMBL/GenBank/DDBJ databases">
        <title>Genomic Encyclopedia of Type Strains, Phase IV (KMG-IV): sequencing the most valuable type-strain genomes for metagenomic binning, comparative biology and taxonomic classification.</title>
        <authorList>
            <person name="Goeker M."/>
        </authorList>
    </citation>
    <scope>NUCLEOTIDE SEQUENCE [LARGE SCALE GENOMIC DNA]</scope>
    <source>
        <strain evidence="6 7">DSM 29388</strain>
    </source>
</reference>
<dbReference type="Proteomes" id="UP001549146">
    <property type="component" value="Unassembled WGS sequence"/>
</dbReference>
<dbReference type="InterPro" id="IPR002125">
    <property type="entry name" value="CMP_dCMP_dom"/>
</dbReference>
<sequence length="158" mass="17834">MEKIQYQFEYIKYSSLDELDETRKNLVKKSIEIAKKAHVPYSNFHVGAAVLLENGEILVGNNQENASYPVGTCAERTLLNYVHANFPEQKKLILAVSVLDTDQDVSPCGMCRQAILEYENLQNENIEIILHNNSGSLIHIPSAQSILPLNFNSKMLNQ</sequence>
<evidence type="ECO:0000259" key="5">
    <source>
        <dbReference type="PROSITE" id="PS51747"/>
    </source>
</evidence>
<dbReference type="RefSeq" id="WP_354508035.1">
    <property type="nucleotide sequence ID" value="NZ_JBEPMO010000005.1"/>
</dbReference>
<keyword evidence="7" id="KW-1185">Reference proteome</keyword>
<evidence type="ECO:0000256" key="1">
    <source>
        <dbReference type="ARBA" id="ARBA00006576"/>
    </source>
</evidence>
<feature type="domain" description="CMP/dCMP-type deaminase" evidence="5">
    <location>
        <begin position="21"/>
        <end position="139"/>
    </location>
</feature>
<evidence type="ECO:0000313" key="6">
    <source>
        <dbReference type="EMBL" id="MET3731609.1"/>
    </source>
</evidence>
<keyword evidence="4" id="KW-0862">Zinc</keyword>
<proteinExistence type="inferred from homology"/>
<dbReference type="InterPro" id="IPR016192">
    <property type="entry name" value="APOBEC/CMP_deaminase_Zn-bd"/>
</dbReference>
<dbReference type="EC" id="3.5.4.5" evidence="6"/>
<dbReference type="GO" id="GO:0004126">
    <property type="term" value="F:cytidine deaminase activity"/>
    <property type="evidence" value="ECO:0007669"/>
    <property type="project" value="UniProtKB-EC"/>
</dbReference>
<dbReference type="EMBL" id="JBEPMO010000005">
    <property type="protein sequence ID" value="MET3731609.1"/>
    <property type="molecule type" value="Genomic_DNA"/>
</dbReference>
<comment type="similarity">
    <text evidence="1">Belongs to the cytidine and deoxycytidylate deaminase family.</text>
</comment>
<dbReference type="CDD" id="cd01283">
    <property type="entry name" value="cytidine_deaminase"/>
    <property type="match status" value="1"/>
</dbReference>
<dbReference type="PANTHER" id="PTHR11644">
    <property type="entry name" value="CYTIDINE DEAMINASE"/>
    <property type="match status" value="1"/>
</dbReference>
<evidence type="ECO:0000256" key="4">
    <source>
        <dbReference type="ARBA" id="ARBA00022833"/>
    </source>
</evidence>
<dbReference type="Pfam" id="PF00383">
    <property type="entry name" value="dCMP_cyt_deam_1"/>
    <property type="match status" value="1"/>
</dbReference>